<evidence type="ECO:0000313" key="3">
    <source>
        <dbReference type="Proteomes" id="UP001383192"/>
    </source>
</evidence>
<protein>
    <submittedName>
        <fullName evidence="2">Uncharacterized protein</fullName>
    </submittedName>
</protein>
<comment type="caution">
    <text evidence="2">The sequence shown here is derived from an EMBL/GenBank/DDBJ whole genome shotgun (WGS) entry which is preliminary data.</text>
</comment>
<dbReference type="AlphaFoldDB" id="A0AAW0BXZ1"/>
<name>A0AAW0BXZ1_9AGAR</name>
<feature type="compositionally biased region" description="Acidic residues" evidence="1">
    <location>
        <begin position="16"/>
        <end position="26"/>
    </location>
</feature>
<evidence type="ECO:0000313" key="2">
    <source>
        <dbReference type="EMBL" id="KAK7031258.1"/>
    </source>
</evidence>
<dbReference type="EMBL" id="JAYKXP010000069">
    <property type="protein sequence ID" value="KAK7031258.1"/>
    <property type="molecule type" value="Genomic_DNA"/>
</dbReference>
<gene>
    <name evidence="2" type="ORF">VNI00_013509</name>
</gene>
<reference evidence="2 3" key="1">
    <citation type="submission" date="2024-01" db="EMBL/GenBank/DDBJ databases">
        <title>A draft genome for a cacao thread blight-causing isolate of Paramarasmius palmivorus.</title>
        <authorList>
            <person name="Baruah I.K."/>
            <person name="Bukari Y."/>
            <person name="Amoako-Attah I."/>
            <person name="Meinhardt L.W."/>
            <person name="Bailey B.A."/>
            <person name="Cohen S.P."/>
        </authorList>
    </citation>
    <scope>NUCLEOTIDE SEQUENCE [LARGE SCALE GENOMIC DNA]</scope>
    <source>
        <strain evidence="2 3">GH-12</strain>
    </source>
</reference>
<feature type="region of interest" description="Disordered" evidence="1">
    <location>
        <begin position="16"/>
        <end position="52"/>
    </location>
</feature>
<organism evidence="2 3">
    <name type="scientific">Paramarasmius palmivorus</name>
    <dbReference type="NCBI Taxonomy" id="297713"/>
    <lineage>
        <taxon>Eukaryota</taxon>
        <taxon>Fungi</taxon>
        <taxon>Dikarya</taxon>
        <taxon>Basidiomycota</taxon>
        <taxon>Agaricomycotina</taxon>
        <taxon>Agaricomycetes</taxon>
        <taxon>Agaricomycetidae</taxon>
        <taxon>Agaricales</taxon>
        <taxon>Marasmiineae</taxon>
        <taxon>Marasmiaceae</taxon>
        <taxon>Paramarasmius</taxon>
    </lineage>
</organism>
<accession>A0AAW0BXZ1</accession>
<evidence type="ECO:0000256" key="1">
    <source>
        <dbReference type="SAM" id="MobiDB-lite"/>
    </source>
</evidence>
<proteinExistence type="predicted"/>
<dbReference type="Proteomes" id="UP001383192">
    <property type="component" value="Unassembled WGS sequence"/>
</dbReference>
<sequence>MNMCVMLELSLSAIDDIDVDDPEDEGEERRRSDPLVPVKQAGDPVSVTNRHTPYWKTSGKGFLTRPPAVTDMYQVGDIYVHKNEDDRGALQVWLLDRERKWYYIPHGEVVPHPTDPTKFFKLNGEKPSWVKEDTLRRQGVR</sequence>
<keyword evidence="3" id="KW-1185">Reference proteome</keyword>